<dbReference type="AlphaFoldDB" id="A0A288Q9Y1"/>
<dbReference type="Proteomes" id="UP000254912">
    <property type="component" value="Unassembled WGS sequence"/>
</dbReference>
<proteinExistence type="predicted"/>
<dbReference type="KEGG" id="wso:WSWS_00209"/>
<name>A0A288Q9Y1_9LACO</name>
<sequence>MDKSETERYITMVIDAALASEDSSVKQAYKVIAQSDGFLFIPRMPSSLILDSSLYYKIYDIVAGSLFPAYTVIRATTMQLVQREDSLSMARAFFYPWKVGVSERLVAPTYDSLPISSDRYTVTLMKGMEYDLRKAPHFIISGGSGSGKTVATKYFLNTFLRKIGTNGRLILIDVKKSHGARWAKQHPEVDLLVPNPSDRPEDFLPRVTEKLAEVIDEMNRRQDFMFNQSADKVTDYSEFGDPIFVIIEEAQALTVGLKKNLLETFQSQLKVLSLLSREANITLGIIAQSAMAEIFGGSQVRQNVGLRLLLGRIDKESAKFLFPELESGFPLPIGGKGTGIVSINDGEHIGIEPIAMPTVMEDF</sequence>
<dbReference type="InterPro" id="IPR049945">
    <property type="entry name" value="AAA_22"/>
</dbReference>
<dbReference type="SUPFAM" id="SSF52540">
    <property type="entry name" value="P-loop containing nucleoside triphosphate hydrolases"/>
    <property type="match status" value="1"/>
</dbReference>
<dbReference type="PROSITE" id="PS50901">
    <property type="entry name" value="FTSK"/>
    <property type="match status" value="1"/>
</dbReference>
<protein>
    <submittedName>
        <fullName evidence="1">AAA domain-containing protein</fullName>
    </submittedName>
</protein>
<keyword evidence="2" id="KW-1185">Reference proteome</keyword>
<evidence type="ECO:0000313" key="1">
    <source>
        <dbReference type="EMBL" id="RDL06464.1"/>
    </source>
</evidence>
<dbReference type="InterPro" id="IPR027417">
    <property type="entry name" value="P-loop_NTPase"/>
</dbReference>
<dbReference type="RefSeq" id="WP_070229525.1">
    <property type="nucleotide sequence ID" value="NZ_BJYO01000003.1"/>
</dbReference>
<dbReference type="GO" id="GO:0016887">
    <property type="term" value="F:ATP hydrolysis activity"/>
    <property type="evidence" value="ECO:0007669"/>
    <property type="project" value="InterPro"/>
</dbReference>
<gene>
    <name evidence="1" type="ORF">DFP99_0842</name>
</gene>
<dbReference type="Gene3D" id="3.40.50.300">
    <property type="entry name" value="P-loop containing nucleotide triphosphate hydrolases"/>
    <property type="match status" value="1"/>
</dbReference>
<reference evidence="1 2" key="1">
    <citation type="submission" date="2018-07" db="EMBL/GenBank/DDBJ databases">
        <title>Genomic Encyclopedia of Type Strains, Phase III (KMG-III): the genomes of soil and plant-associated and newly described type strains.</title>
        <authorList>
            <person name="Whitman W."/>
        </authorList>
    </citation>
    <scope>NUCLEOTIDE SEQUENCE [LARGE SCALE GENOMIC DNA]</scope>
    <source>
        <strain evidence="1 2">CECT 7031</strain>
    </source>
</reference>
<accession>A0A288Q9Y1</accession>
<dbReference type="InterPro" id="IPR002543">
    <property type="entry name" value="FtsK_dom"/>
</dbReference>
<organism evidence="1 2">
    <name type="scientific">Weissella soli</name>
    <dbReference type="NCBI Taxonomy" id="155866"/>
    <lineage>
        <taxon>Bacteria</taxon>
        <taxon>Bacillati</taxon>
        <taxon>Bacillota</taxon>
        <taxon>Bacilli</taxon>
        <taxon>Lactobacillales</taxon>
        <taxon>Lactobacillaceae</taxon>
        <taxon>Weissella</taxon>
    </lineage>
</organism>
<comment type="caution">
    <text evidence="1">The sequence shown here is derived from an EMBL/GenBank/DDBJ whole genome shotgun (WGS) entry which is preliminary data.</text>
</comment>
<evidence type="ECO:0000313" key="2">
    <source>
        <dbReference type="Proteomes" id="UP000254912"/>
    </source>
</evidence>
<dbReference type="EMBL" id="QRAS01000002">
    <property type="protein sequence ID" value="RDL06464.1"/>
    <property type="molecule type" value="Genomic_DNA"/>
</dbReference>
<dbReference type="Pfam" id="PF13401">
    <property type="entry name" value="AAA_22"/>
    <property type="match status" value="1"/>
</dbReference>
<dbReference type="GeneID" id="94545421"/>
<dbReference type="GO" id="GO:0003677">
    <property type="term" value="F:DNA binding"/>
    <property type="evidence" value="ECO:0007669"/>
    <property type="project" value="InterPro"/>
</dbReference>
<dbReference type="GO" id="GO:0005524">
    <property type="term" value="F:ATP binding"/>
    <property type="evidence" value="ECO:0007669"/>
    <property type="project" value="UniProtKB-UniRule"/>
</dbReference>